<evidence type="ECO:0000313" key="2">
    <source>
        <dbReference type="Proteomes" id="UP001419268"/>
    </source>
</evidence>
<dbReference type="AlphaFoldDB" id="A0AAP0J1G1"/>
<proteinExistence type="predicted"/>
<gene>
    <name evidence="1" type="ORF">Scep_014550</name>
</gene>
<organism evidence="1 2">
    <name type="scientific">Stephania cephalantha</name>
    <dbReference type="NCBI Taxonomy" id="152367"/>
    <lineage>
        <taxon>Eukaryota</taxon>
        <taxon>Viridiplantae</taxon>
        <taxon>Streptophyta</taxon>
        <taxon>Embryophyta</taxon>
        <taxon>Tracheophyta</taxon>
        <taxon>Spermatophyta</taxon>
        <taxon>Magnoliopsida</taxon>
        <taxon>Ranunculales</taxon>
        <taxon>Menispermaceae</taxon>
        <taxon>Menispermoideae</taxon>
        <taxon>Cissampelideae</taxon>
        <taxon>Stephania</taxon>
    </lineage>
</organism>
<accession>A0AAP0J1G1</accession>
<protein>
    <submittedName>
        <fullName evidence="1">Uncharacterized protein</fullName>
    </submittedName>
</protein>
<reference evidence="1 2" key="1">
    <citation type="submission" date="2024-01" db="EMBL/GenBank/DDBJ databases">
        <title>Genome assemblies of Stephania.</title>
        <authorList>
            <person name="Yang L."/>
        </authorList>
    </citation>
    <scope>NUCLEOTIDE SEQUENCE [LARGE SCALE GENOMIC DNA]</scope>
    <source>
        <strain evidence="1">JXDWG</strain>
        <tissue evidence="1">Leaf</tissue>
    </source>
</reference>
<name>A0AAP0J1G1_9MAGN</name>
<evidence type="ECO:0000313" key="1">
    <source>
        <dbReference type="EMBL" id="KAK9125704.1"/>
    </source>
</evidence>
<comment type="caution">
    <text evidence="1">The sequence shown here is derived from an EMBL/GenBank/DDBJ whole genome shotgun (WGS) entry which is preliminary data.</text>
</comment>
<dbReference type="Proteomes" id="UP001419268">
    <property type="component" value="Unassembled WGS sequence"/>
</dbReference>
<keyword evidence="2" id="KW-1185">Reference proteome</keyword>
<dbReference type="PANTHER" id="PTHR31717:SF127">
    <property type="entry name" value="B-BOX ZINC FINGER PROTEIN 23-LIKE"/>
    <property type="match status" value="1"/>
</dbReference>
<sequence length="290" mass="32605">MRAMQCSGEDVQESNQASLCWDCDSKVHCANFLAARHSTILLCLRANPQLGPTTVSVCERCMKGKARGGRVAEEESHDGNEIEALHESTMPFVPVHRGEAQADGDVGVQAVYKGEGQRRRSRGGGEPRRLGLSVRKRSWSARRVNEVHDRNQERKGCEAGVLEIGGELHQKANYTYFKTALHEQRTIADIERDMISDWLSQSTTQQPLQENMQHMSPRLQNSETQVTTILEHLMDWKELSPQSIYDSYETMNAATSKSVESDEFSIVDEYLSEPKETLEVSSHEPDITIA</sequence>
<dbReference type="PANTHER" id="PTHR31717">
    <property type="entry name" value="ZINC FINGER PROTEIN CONSTANS-LIKE 10"/>
    <property type="match status" value="1"/>
</dbReference>
<dbReference type="EMBL" id="JBBNAG010000006">
    <property type="protein sequence ID" value="KAK9125704.1"/>
    <property type="molecule type" value="Genomic_DNA"/>
</dbReference>